<feature type="domain" description="HMG box" evidence="5">
    <location>
        <begin position="136"/>
        <end position="202"/>
    </location>
</feature>
<dbReference type="GO" id="GO:0003677">
    <property type="term" value="F:DNA binding"/>
    <property type="evidence" value="ECO:0007669"/>
    <property type="project" value="UniProtKB-UniRule"/>
</dbReference>
<keyword evidence="7" id="KW-1185">Reference proteome</keyword>
<feature type="compositionally biased region" description="Basic and acidic residues" evidence="4">
    <location>
        <begin position="525"/>
        <end position="534"/>
    </location>
</feature>
<dbReference type="SUPFAM" id="SSF47769">
    <property type="entry name" value="SAM/Pointed domain"/>
    <property type="match status" value="1"/>
</dbReference>
<dbReference type="SUPFAM" id="SSF47095">
    <property type="entry name" value="HMG-box"/>
    <property type="match status" value="1"/>
</dbReference>
<feature type="compositionally biased region" description="Basic and acidic residues" evidence="4">
    <location>
        <begin position="331"/>
        <end position="340"/>
    </location>
</feature>
<evidence type="ECO:0000313" key="6">
    <source>
        <dbReference type="EMBL" id="KAF2200741.1"/>
    </source>
</evidence>
<dbReference type="Pfam" id="PF00505">
    <property type="entry name" value="HMG_box"/>
    <property type="match status" value="1"/>
</dbReference>
<dbReference type="PANTHER" id="PTHR46040:SF3">
    <property type="entry name" value="HIGH MOBILITY GROUP PROTEIN 2"/>
    <property type="match status" value="1"/>
</dbReference>
<feature type="region of interest" description="Disordered" evidence="4">
    <location>
        <begin position="221"/>
        <end position="253"/>
    </location>
</feature>
<evidence type="ECO:0000256" key="2">
    <source>
        <dbReference type="ARBA" id="ARBA00023242"/>
    </source>
</evidence>
<keyword evidence="2 3" id="KW-0539">Nucleus</keyword>
<dbReference type="Gene3D" id="1.10.150.50">
    <property type="entry name" value="Transcription Factor, Ets-1"/>
    <property type="match status" value="1"/>
</dbReference>
<feature type="region of interest" description="Disordered" evidence="4">
    <location>
        <begin position="268"/>
        <end position="296"/>
    </location>
</feature>
<accession>A0A9P4JM53</accession>
<feature type="compositionally biased region" description="Basic and acidic residues" evidence="4">
    <location>
        <begin position="395"/>
        <end position="410"/>
    </location>
</feature>
<feature type="compositionally biased region" description="Low complexity" evidence="4">
    <location>
        <begin position="93"/>
        <end position="104"/>
    </location>
</feature>
<dbReference type="PROSITE" id="PS50118">
    <property type="entry name" value="HMG_BOX_2"/>
    <property type="match status" value="1"/>
</dbReference>
<protein>
    <recommendedName>
        <fullName evidence="5">HMG box domain-containing protein</fullName>
    </recommendedName>
</protein>
<dbReference type="SMART" id="SM00454">
    <property type="entry name" value="SAM"/>
    <property type="match status" value="1"/>
</dbReference>
<dbReference type="InterPro" id="IPR036910">
    <property type="entry name" value="HMG_box_dom_sf"/>
</dbReference>
<dbReference type="EMBL" id="ML994007">
    <property type="protein sequence ID" value="KAF2200741.1"/>
    <property type="molecule type" value="Genomic_DNA"/>
</dbReference>
<sequence>MGTKTTTEPYNHLYMTDLEEHLNRLGLSQYLPSLLAEGFETWETVLDITESDLNSLNFKLGHRRKLQRAIAEFRSQLPGGPLLPNLGNANNSAYANYQSDSDSASESKKAESNISVTTGHPKRKYRRHPKPDENAPGRPPSAYVIFSNQVRESLKGQALSFTEMAKIVGEKWQVLPAPEKEACERQANAAKEKYYSEMAEYKRTPQFETYQKYLEEFKAKHAGPDKEGKRLKLESDTNRSTRSNSHEPMDRIHNKRVSSVQSDFAPISSQHASDFSPSPSSSRPPGGSHHPGTSVSPAAIYSLSQVNSPRMSDHYPPLSASPRSATVPKETFFDPRERQPDPYTPLSSSLYGHPQPHHQPPRHQQPPLPATATGPPIFPYGARYHYTTDLPSRQSFRESTRLPAMRHEDTIMSSDSSGRRSSREAAHLPPSLTHEDSTLSSDSSGLSGGVIPSLELPVLPLDTQKASRLLPQPIPSSGPTGYFDRHRPLPPPAHPPSVQQRDLEHHPTSSLAALLRAGEMATAADARDAKREHSSSLSLRGSEVGS</sequence>
<evidence type="ECO:0000256" key="4">
    <source>
        <dbReference type="SAM" id="MobiDB-lite"/>
    </source>
</evidence>
<dbReference type="GO" id="GO:0010468">
    <property type="term" value="P:regulation of gene expression"/>
    <property type="evidence" value="ECO:0007669"/>
    <property type="project" value="TreeGrafter"/>
</dbReference>
<evidence type="ECO:0000313" key="7">
    <source>
        <dbReference type="Proteomes" id="UP000799536"/>
    </source>
</evidence>
<feature type="region of interest" description="Disordered" evidence="4">
    <location>
        <begin position="467"/>
        <end position="546"/>
    </location>
</feature>
<feature type="region of interest" description="Disordered" evidence="4">
    <location>
        <begin position="93"/>
        <end position="141"/>
    </location>
</feature>
<evidence type="ECO:0000259" key="5">
    <source>
        <dbReference type="PROSITE" id="PS50118"/>
    </source>
</evidence>
<dbReference type="PANTHER" id="PTHR46040">
    <property type="entry name" value="HIGH MOBILITY GROUP PROTEIN 2"/>
    <property type="match status" value="1"/>
</dbReference>
<feature type="compositionally biased region" description="Basic residues" evidence="4">
    <location>
        <begin position="120"/>
        <end position="129"/>
    </location>
</feature>
<dbReference type="Gene3D" id="1.10.30.10">
    <property type="entry name" value="High mobility group box domain"/>
    <property type="match status" value="1"/>
</dbReference>
<reference evidence="6" key="1">
    <citation type="journal article" date="2020" name="Stud. Mycol.">
        <title>101 Dothideomycetes genomes: a test case for predicting lifestyles and emergence of pathogens.</title>
        <authorList>
            <person name="Haridas S."/>
            <person name="Albert R."/>
            <person name="Binder M."/>
            <person name="Bloem J."/>
            <person name="Labutti K."/>
            <person name="Salamov A."/>
            <person name="Andreopoulos B."/>
            <person name="Baker S."/>
            <person name="Barry K."/>
            <person name="Bills G."/>
            <person name="Bluhm B."/>
            <person name="Cannon C."/>
            <person name="Castanera R."/>
            <person name="Culley D."/>
            <person name="Daum C."/>
            <person name="Ezra D."/>
            <person name="Gonzalez J."/>
            <person name="Henrissat B."/>
            <person name="Kuo A."/>
            <person name="Liang C."/>
            <person name="Lipzen A."/>
            <person name="Lutzoni F."/>
            <person name="Magnuson J."/>
            <person name="Mondo S."/>
            <person name="Nolan M."/>
            <person name="Ohm R."/>
            <person name="Pangilinan J."/>
            <person name="Park H.-J."/>
            <person name="Ramirez L."/>
            <person name="Alfaro M."/>
            <person name="Sun H."/>
            <person name="Tritt A."/>
            <person name="Yoshinaga Y."/>
            <person name="Zwiers L.-H."/>
            <person name="Turgeon B."/>
            <person name="Goodwin S."/>
            <person name="Spatafora J."/>
            <person name="Crous P."/>
            <person name="Grigoriev I."/>
        </authorList>
    </citation>
    <scope>NUCLEOTIDE SEQUENCE</scope>
    <source>
        <strain evidence="6">ATCC 74209</strain>
    </source>
</reference>
<dbReference type="GO" id="GO:0005634">
    <property type="term" value="C:nucleus"/>
    <property type="evidence" value="ECO:0007669"/>
    <property type="project" value="UniProtKB-UniRule"/>
</dbReference>
<dbReference type="OrthoDB" id="1919336at2759"/>
<feature type="compositionally biased region" description="Polar residues" evidence="4">
    <location>
        <begin position="535"/>
        <end position="546"/>
    </location>
</feature>
<dbReference type="SMART" id="SM00398">
    <property type="entry name" value="HMG"/>
    <property type="match status" value="1"/>
</dbReference>
<dbReference type="InterPro" id="IPR051965">
    <property type="entry name" value="ChromReg_NeuronalGeneExpr"/>
</dbReference>
<gene>
    <name evidence="6" type="ORF">GQ43DRAFT_472412</name>
</gene>
<dbReference type="InterPro" id="IPR013761">
    <property type="entry name" value="SAM/pointed_sf"/>
</dbReference>
<dbReference type="CDD" id="cd21994">
    <property type="entry name" value="HMG-box_SSRP1-like"/>
    <property type="match status" value="1"/>
</dbReference>
<dbReference type="AlphaFoldDB" id="A0A9P4JM53"/>
<dbReference type="Pfam" id="PF00536">
    <property type="entry name" value="SAM_1"/>
    <property type="match status" value="1"/>
</dbReference>
<keyword evidence="1 3" id="KW-0238">DNA-binding</keyword>
<comment type="caution">
    <text evidence="6">The sequence shown here is derived from an EMBL/GenBank/DDBJ whole genome shotgun (WGS) entry which is preliminary data.</text>
</comment>
<feature type="region of interest" description="Disordered" evidence="4">
    <location>
        <begin position="331"/>
        <end position="446"/>
    </location>
</feature>
<organism evidence="6 7">
    <name type="scientific">Delitschia confertaspora ATCC 74209</name>
    <dbReference type="NCBI Taxonomy" id="1513339"/>
    <lineage>
        <taxon>Eukaryota</taxon>
        <taxon>Fungi</taxon>
        <taxon>Dikarya</taxon>
        <taxon>Ascomycota</taxon>
        <taxon>Pezizomycotina</taxon>
        <taxon>Dothideomycetes</taxon>
        <taxon>Pleosporomycetidae</taxon>
        <taxon>Pleosporales</taxon>
        <taxon>Delitschiaceae</taxon>
        <taxon>Delitschia</taxon>
    </lineage>
</organism>
<evidence type="ECO:0000256" key="1">
    <source>
        <dbReference type="ARBA" id="ARBA00023125"/>
    </source>
</evidence>
<name>A0A9P4JM53_9PLEO</name>
<feature type="compositionally biased region" description="Basic and acidic residues" evidence="4">
    <location>
        <begin position="417"/>
        <end position="426"/>
    </location>
</feature>
<dbReference type="InterPro" id="IPR009071">
    <property type="entry name" value="HMG_box_dom"/>
</dbReference>
<feature type="DNA-binding region" description="HMG box" evidence="3">
    <location>
        <begin position="136"/>
        <end position="202"/>
    </location>
</feature>
<dbReference type="InterPro" id="IPR001660">
    <property type="entry name" value="SAM"/>
</dbReference>
<feature type="compositionally biased region" description="Basic and acidic residues" evidence="4">
    <location>
        <begin position="221"/>
        <end position="252"/>
    </location>
</feature>
<dbReference type="Proteomes" id="UP000799536">
    <property type="component" value="Unassembled WGS sequence"/>
</dbReference>
<evidence type="ECO:0000256" key="3">
    <source>
        <dbReference type="PROSITE-ProRule" id="PRU00267"/>
    </source>
</evidence>
<proteinExistence type="predicted"/>